<accession>A0A9W8CJU6</accession>
<proteinExistence type="predicted"/>
<evidence type="ECO:0000256" key="1">
    <source>
        <dbReference type="SAM" id="SignalP"/>
    </source>
</evidence>
<dbReference type="PANTHER" id="PTHR45856:SF24">
    <property type="entry name" value="FUNGAL LIPASE-LIKE DOMAIN-CONTAINING PROTEIN"/>
    <property type="match status" value="1"/>
</dbReference>
<sequence length="624" mass="68710">MRSNLLIIATLALYASSLANPVASKCNPVVTTTCTIKTTNPNTSSAPVIESTIQTAASATAASESETDTTILSEKSSEAQVLSADLNGGQGSKSFVADSILSLSTDLLTPQKNGQSELRATSQENNLLAILAAYSGAAYTVTDSWNCRYACQYPGTQGTVVEYNWSFGFPRSAGYIASNPNTSLLVVAFQGTENTAQWMDNLDIEQVSWPESIDGSRVHRGFLRGYLDARDQVMDNLRALAQRYPDYNIAIVGHSLGGARATLALLDISIEMPELVPRLGLYTQGQPRVGNKSFADAINAIKVPKSREVYEYDIATRLPFLSMGYFHHETELWVHNNETELCINPTEVDGCSDNGNAQSPLNTDDHFRYSGAAYKISGTSWDCSENCESEETKGTTVDYHWSNASAPSHGYIAHKDDTQEIIVSWRGSTVLMDWMVDFSFAPVMWPPSINGSMVHTGFLRAYTGEAENIKQVVRDLGSRYPSYRIVLTGHSLGGAEASLAAADFALCYPEWTSKMELYTYGEPRTGNTVFADWLSGQPFPIYRVVNKGDIVAQMPFRQMGYQHHAQEIWYNSNGQVQFCGSNSENVECQNSLWSAQLSFLNHLQYSGLGYDVLYFFLANMDITH</sequence>
<gene>
    <name evidence="3" type="ORF">LPJ64_002308</name>
</gene>
<dbReference type="PANTHER" id="PTHR45856">
    <property type="entry name" value="ALPHA/BETA-HYDROLASES SUPERFAMILY PROTEIN"/>
    <property type="match status" value="1"/>
</dbReference>
<evidence type="ECO:0000313" key="4">
    <source>
        <dbReference type="Proteomes" id="UP001145021"/>
    </source>
</evidence>
<dbReference type="InterPro" id="IPR029058">
    <property type="entry name" value="AB_hydrolase_fold"/>
</dbReference>
<dbReference type="AlphaFoldDB" id="A0A9W8CJU6"/>
<dbReference type="CDD" id="cd00519">
    <property type="entry name" value="Lipase_3"/>
    <property type="match status" value="2"/>
</dbReference>
<dbReference type="Pfam" id="PF01764">
    <property type="entry name" value="Lipase_3"/>
    <property type="match status" value="2"/>
</dbReference>
<keyword evidence="4" id="KW-1185">Reference proteome</keyword>
<dbReference type="InterPro" id="IPR002921">
    <property type="entry name" value="Fungal_lipase-type"/>
</dbReference>
<keyword evidence="1" id="KW-0732">Signal</keyword>
<organism evidence="3 4">
    <name type="scientific">Coemansia asiatica</name>
    <dbReference type="NCBI Taxonomy" id="1052880"/>
    <lineage>
        <taxon>Eukaryota</taxon>
        <taxon>Fungi</taxon>
        <taxon>Fungi incertae sedis</taxon>
        <taxon>Zoopagomycota</taxon>
        <taxon>Kickxellomycotina</taxon>
        <taxon>Kickxellomycetes</taxon>
        <taxon>Kickxellales</taxon>
        <taxon>Kickxellaceae</taxon>
        <taxon>Coemansia</taxon>
    </lineage>
</organism>
<evidence type="ECO:0000259" key="2">
    <source>
        <dbReference type="Pfam" id="PF01764"/>
    </source>
</evidence>
<dbReference type="GO" id="GO:0006629">
    <property type="term" value="P:lipid metabolic process"/>
    <property type="evidence" value="ECO:0007669"/>
    <property type="project" value="InterPro"/>
</dbReference>
<dbReference type="EMBL" id="JANBOH010000071">
    <property type="protein sequence ID" value="KAJ1646204.1"/>
    <property type="molecule type" value="Genomic_DNA"/>
</dbReference>
<feature type="chain" id="PRO_5040956320" description="Fungal lipase-type domain-containing protein" evidence="1">
    <location>
        <begin position="20"/>
        <end position="624"/>
    </location>
</feature>
<protein>
    <recommendedName>
        <fullName evidence="2">Fungal lipase-type domain-containing protein</fullName>
    </recommendedName>
</protein>
<evidence type="ECO:0000313" key="3">
    <source>
        <dbReference type="EMBL" id="KAJ1646204.1"/>
    </source>
</evidence>
<comment type="caution">
    <text evidence="3">The sequence shown here is derived from an EMBL/GenBank/DDBJ whole genome shotgun (WGS) entry which is preliminary data.</text>
</comment>
<dbReference type="Proteomes" id="UP001145021">
    <property type="component" value="Unassembled WGS sequence"/>
</dbReference>
<dbReference type="SUPFAM" id="SSF53474">
    <property type="entry name" value="alpha/beta-Hydrolases"/>
    <property type="match status" value="2"/>
</dbReference>
<name>A0A9W8CJU6_9FUNG</name>
<dbReference type="Gene3D" id="3.40.50.1820">
    <property type="entry name" value="alpha/beta hydrolase"/>
    <property type="match status" value="2"/>
</dbReference>
<feature type="domain" description="Fungal lipase-type" evidence="2">
    <location>
        <begin position="186"/>
        <end position="321"/>
    </location>
</feature>
<reference evidence="3" key="1">
    <citation type="submission" date="2022-07" db="EMBL/GenBank/DDBJ databases">
        <title>Phylogenomic reconstructions and comparative analyses of Kickxellomycotina fungi.</title>
        <authorList>
            <person name="Reynolds N.K."/>
            <person name="Stajich J.E."/>
            <person name="Barry K."/>
            <person name="Grigoriev I.V."/>
            <person name="Crous P."/>
            <person name="Smith M.E."/>
        </authorList>
    </citation>
    <scope>NUCLEOTIDE SEQUENCE</scope>
    <source>
        <strain evidence="3">NBRC 105413</strain>
    </source>
</reference>
<dbReference type="InterPro" id="IPR051218">
    <property type="entry name" value="Sec_MonoDiacylglyc_Lipase"/>
</dbReference>
<feature type="domain" description="Fungal lipase-type" evidence="2">
    <location>
        <begin position="422"/>
        <end position="558"/>
    </location>
</feature>
<feature type="signal peptide" evidence="1">
    <location>
        <begin position="1"/>
        <end position="19"/>
    </location>
</feature>